<evidence type="ECO:0000313" key="2">
    <source>
        <dbReference type="Proteomes" id="UP000762676"/>
    </source>
</evidence>
<sequence length="136" mass="14645">MRLLHPAYTALPGGDTVTLINEATFPKGAVLESKLANKAESAKGLAGLEQSHPAGDSSSILFATMTLTDVAATTKEIHSDFHKELQLKRILLGKVAHAASRAESEALAACWLHQPYVRPQCHDLLQALLRETGHVK</sequence>
<comment type="caution">
    <text evidence="1">The sequence shown here is derived from an EMBL/GenBank/DDBJ whole genome shotgun (WGS) entry which is preliminary data.</text>
</comment>
<dbReference type="InterPro" id="IPR023250">
    <property type="entry name" value="Cyclin-dep_Kinase_2_interact"/>
</dbReference>
<proteinExistence type="predicted"/>
<dbReference type="Proteomes" id="UP000762676">
    <property type="component" value="Unassembled WGS sequence"/>
</dbReference>
<keyword evidence="1" id="KW-0808">Transferase</keyword>
<name>A0AAV4GSI8_9GAST</name>
<gene>
    <name evidence="1" type="ORF">ElyMa_004247600</name>
</gene>
<keyword evidence="2" id="KW-1185">Reference proteome</keyword>
<accession>A0AAV4GSI8</accession>
<dbReference type="PRINTS" id="PR02040">
    <property type="entry name" value="CDK2IP"/>
</dbReference>
<dbReference type="AlphaFoldDB" id="A0AAV4GSI8"/>
<organism evidence="1 2">
    <name type="scientific">Elysia marginata</name>
    <dbReference type="NCBI Taxonomy" id="1093978"/>
    <lineage>
        <taxon>Eukaryota</taxon>
        <taxon>Metazoa</taxon>
        <taxon>Spiralia</taxon>
        <taxon>Lophotrochozoa</taxon>
        <taxon>Mollusca</taxon>
        <taxon>Gastropoda</taxon>
        <taxon>Heterobranchia</taxon>
        <taxon>Euthyneura</taxon>
        <taxon>Panpulmonata</taxon>
        <taxon>Sacoglossa</taxon>
        <taxon>Placobranchoidea</taxon>
        <taxon>Plakobranchidae</taxon>
        <taxon>Elysia</taxon>
    </lineage>
</organism>
<keyword evidence="1" id="KW-0418">Kinase</keyword>
<evidence type="ECO:0000313" key="1">
    <source>
        <dbReference type="EMBL" id="GFR88286.1"/>
    </source>
</evidence>
<reference evidence="1 2" key="1">
    <citation type="journal article" date="2021" name="Elife">
        <title>Chloroplast acquisition without the gene transfer in kleptoplastic sea slugs, Plakobranchus ocellatus.</title>
        <authorList>
            <person name="Maeda T."/>
            <person name="Takahashi S."/>
            <person name="Yoshida T."/>
            <person name="Shimamura S."/>
            <person name="Takaki Y."/>
            <person name="Nagai Y."/>
            <person name="Toyoda A."/>
            <person name="Suzuki Y."/>
            <person name="Arimoto A."/>
            <person name="Ishii H."/>
            <person name="Satoh N."/>
            <person name="Nishiyama T."/>
            <person name="Hasebe M."/>
            <person name="Maruyama T."/>
            <person name="Minagawa J."/>
            <person name="Obokata J."/>
            <person name="Shigenobu S."/>
        </authorList>
    </citation>
    <scope>NUCLEOTIDE SEQUENCE [LARGE SCALE GENOMIC DNA]</scope>
</reference>
<protein>
    <submittedName>
        <fullName evidence="1">Cyclin-dependent kinase 2-interacting protein</fullName>
    </submittedName>
</protein>
<dbReference type="EMBL" id="BMAT01008564">
    <property type="protein sequence ID" value="GFR88286.1"/>
    <property type="molecule type" value="Genomic_DNA"/>
</dbReference>
<dbReference type="GO" id="GO:0016301">
    <property type="term" value="F:kinase activity"/>
    <property type="evidence" value="ECO:0007669"/>
    <property type="project" value="UniProtKB-KW"/>
</dbReference>